<dbReference type="PROSITE" id="PS51257">
    <property type="entry name" value="PROKAR_LIPOPROTEIN"/>
    <property type="match status" value="1"/>
</dbReference>
<reference evidence="2" key="1">
    <citation type="submission" date="2017-02" db="EMBL/GenBank/DDBJ databases">
        <authorList>
            <person name="Varghese N."/>
            <person name="Submissions S."/>
        </authorList>
    </citation>
    <scope>NUCLEOTIDE SEQUENCE [LARGE SCALE GENOMIC DNA]</scope>
    <source>
        <strain evidence="2">DSM 22270</strain>
    </source>
</reference>
<evidence type="ECO:0008006" key="3">
    <source>
        <dbReference type="Google" id="ProtNLM"/>
    </source>
</evidence>
<dbReference type="EMBL" id="FUZA01000009">
    <property type="protein sequence ID" value="SKC17064.1"/>
    <property type="molecule type" value="Genomic_DNA"/>
</dbReference>
<proteinExistence type="predicted"/>
<dbReference type="Proteomes" id="UP000190897">
    <property type="component" value="Unassembled WGS sequence"/>
</dbReference>
<name>A0A1T5H8U9_9BACT</name>
<organism evidence="1 2">
    <name type="scientific">Dyadobacter psychrophilus</name>
    <dbReference type="NCBI Taxonomy" id="651661"/>
    <lineage>
        <taxon>Bacteria</taxon>
        <taxon>Pseudomonadati</taxon>
        <taxon>Bacteroidota</taxon>
        <taxon>Cytophagia</taxon>
        <taxon>Cytophagales</taxon>
        <taxon>Spirosomataceae</taxon>
        <taxon>Dyadobacter</taxon>
    </lineage>
</organism>
<evidence type="ECO:0000313" key="2">
    <source>
        <dbReference type="Proteomes" id="UP000190897"/>
    </source>
</evidence>
<dbReference type="AlphaFoldDB" id="A0A1T5H8U9"/>
<accession>A0A1T5H8U9</accession>
<keyword evidence="2" id="KW-1185">Reference proteome</keyword>
<protein>
    <recommendedName>
        <fullName evidence="3">Lipoprotein</fullName>
    </recommendedName>
</protein>
<dbReference type="RefSeq" id="WP_141110409.1">
    <property type="nucleotide sequence ID" value="NZ_FUZA01000009.1"/>
</dbReference>
<dbReference type="STRING" id="651661.SAMN05660293_05107"/>
<evidence type="ECO:0000313" key="1">
    <source>
        <dbReference type="EMBL" id="SKC17064.1"/>
    </source>
</evidence>
<sequence>MKLCKISHYFIFLILLSVGCERETTVPHDSWGYFSVNVNGRRWEKTFKNAYQAVRGAAQDFGDTTCKRVYLYSLLFDSEGVLEEYLYLSDIPTKTGRYRIMSDRDVPCSDSTIATSTFTAFIDFDIFRDRYEVLESADNYLQIDQYQESGNREIKGRFQVTFVLRSPRFYNSYEDTLKFTNGKFHTKILPRKNRHL</sequence>
<dbReference type="OrthoDB" id="822178at2"/>
<gene>
    <name evidence="1" type="ORF">SAMN05660293_05107</name>
</gene>